<dbReference type="GO" id="GO:0005524">
    <property type="term" value="F:ATP binding"/>
    <property type="evidence" value="ECO:0007669"/>
    <property type="project" value="InterPro"/>
</dbReference>
<dbReference type="EMBL" id="JQ596859">
    <property type="protein sequence ID" value="AFR32480.1"/>
    <property type="molecule type" value="Genomic_DNA"/>
</dbReference>
<dbReference type="GO" id="GO:0009263">
    <property type="term" value="P:deoxyribonucleotide biosynthetic process"/>
    <property type="evidence" value="ECO:0007669"/>
    <property type="project" value="UniProtKB-KW"/>
</dbReference>
<evidence type="ECO:0000256" key="2">
    <source>
        <dbReference type="RuleBase" id="RU003410"/>
    </source>
</evidence>
<dbReference type="Proteomes" id="UP000167073">
    <property type="component" value="Segment"/>
</dbReference>
<feature type="domain" description="Ribonucleotide reductase large subunit" evidence="4">
    <location>
        <begin position="699"/>
        <end position="721"/>
    </location>
</feature>
<dbReference type="InterPro" id="IPR013509">
    <property type="entry name" value="RNR_lsu_N"/>
</dbReference>
<dbReference type="PANTHER" id="PTHR11573">
    <property type="entry name" value="RIBONUCLEOSIDE-DIPHOSPHATE REDUCTASE LARGE CHAIN"/>
    <property type="match status" value="1"/>
</dbReference>
<dbReference type="SUPFAM" id="SSF51998">
    <property type="entry name" value="PFL-like glycyl radical enzymes"/>
    <property type="match status" value="1"/>
</dbReference>
<comment type="function">
    <text evidence="2">Provides the precursors necessary for DNA synthesis. Catalyzes the biosynthesis of deoxyribonucleotides from the corresponding ribonucleotides.</text>
</comment>
<dbReference type="Pfam" id="PF00317">
    <property type="entry name" value="Ribonuc_red_lgN"/>
    <property type="match status" value="1"/>
</dbReference>
<reference evidence="5 6" key="1">
    <citation type="journal article" date="2012" name="Virology">
        <title>Analysis of the genome of leporid herpesvirus 4.</title>
        <authorList>
            <person name="Babra B."/>
            <person name="Watson G."/>
            <person name="Xu W."/>
            <person name="Jeffrey B.M."/>
            <person name="Xu J.R."/>
            <person name="Rockey D.D."/>
            <person name="Rohrmann G.F."/>
            <person name="Jin L."/>
        </authorList>
    </citation>
    <scope>NUCLEOTIDE SEQUENCE [LARGE SCALE GENOMIC DNA]</scope>
    <source>
        <strain evidence="5">LHV4012612</strain>
    </source>
</reference>
<comment type="similarity">
    <text evidence="1 2">Belongs to the ribonucleoside diphosphate reductase large chain family.</text>
</comment>
<dbReference type="Gene3D" id="3.20.70.20">
    <property type="match status" value="1"/>
</dbReference>
<dbReference type="PRINTS" id="PR01183">
    <property type="entry name" value="RIBORDTASEM1"/>
</dbReference>
<evidence type="ECO:0000313" key="6">
    <source>
        <dbReference type="Proteomes" id="UP000167073"/>
    </source>
</evidence>
<keyword evidence="2" id="KW-0215">Deoxyribonucleotide synthesis</keyword>
<accession>J9QVD4</accession>
<dbReference type="InterPro" id="IPR000788">
    <property type="entry name" value="RNR_lg_C"/>
</dbReference>
<sequence>MPQRAVNLFVITMSGSPGVRDGPAVPSSAAGSGSAAKRDQSGEVVLQHVTSVGLSPADVALSALYGIRTNSAWPAPTIMTPTNVSAVFSSVSGRANAGELFLEYLAVCLRHLERLAPADSFCTAPKLSWRDVGLLKYALGILRKETAGVPAVPRDIYSPHVCGRYATLLINKFKPLVRRSDAVYEALGALVHIRIRVREASFEEWMQSSQVSMDPQLVVMLRNHERPILAFLRGIVESSHYKVASRGLQSALKYEEFYLKPFSPDRRESVLQLYTRIAGHLACRSESMCRVALGKNGTWMEMFQYFFEHLHSHTIVPSTPAMLNLGTTNCYTASCYLLNPQTSTVKSSLSAITGNVSTILSHNGGIGLCMQDLNDAQANQISTIPVLKALDSLVAAHNKNSRRPTGVCVYIEPWHSDIRALLRTRGVLAGEEAQRCDNIFSAMWMPDLFFKRLIRYLDGDKDVVWTLFDGETGGDLSRLHGDAFEKRYESLEKQGLGERVPIQDIAYAIVRSAAIAGSPFIMFKDAVNRHYIYDTQGSAISCSNLCTEIVHPADQSMSGVCNLGSVNLAQCVLDGAFSFALLRSAVRACVLMVNIMIDTTSMPTVRCRRGQNRLRSMGIGMQGLHTACLMLGLDMVSEDFRRLNRLIAEVMLLSAMQTSNALCIHGAPTFRDFPKSMYSKGVFHWERFPDARPAFPGEWELLRRSIKRYGLRNSQFVALMPTVTSSQVSDVSESFAPMFTNMFSKVTKDGEMLRPNILLMRELRRVFGTPLPHAILDALDKNQWSVVKALPCLSPDSPLARFKTAFDYSQEDLIDLCADRAPYVDHSQSMTLYVTERADGTLPASVITRLLVHAYKRGLKTGMYYCKVRKATNSGVFGGDDSLVCSACVL</sequence>
<dbReference type="UniPathway" id="UPA00326"/>
<dbReference type="GeneID" id="26887604"/>
<dbReference type="PANTHER" id="PTHR11573:SF6">
    <property type="entry name" value="RIBONUCLEOSIDE-DIPHOSPHATE REDUCTASE LARGE SUBUNIT"/>
    <property type="match status" value="1"/>
</dbReference>
<evidence type="ECO:0000256" key="1">
    <source>
        <dbReference type="ARBA" id="ARBA00010406"/>
    </source>
</evidence>
<evidence type="ECO:0000256" key="3">
    <source>
        <dbReference type="SAM" id="MobiDB-lite"/>
    </source>
</evidence>
<feature type="region of interest" description="Disordered" evidence="3">
    <location>
        <begin position="19"/>
        <end position="41"/>
    </location>
</feature>
<keyword evidence="2" id="KW-0560">Oxidoreductase</keyword>
<dbReference type="GO" id="GO:0004748">
    <property type="term" value="F:ribonucleoside-diphosphate reductase activity, thioredoxin disulfide as acceptor"/>
    <property type="evidence" value="ECO:0007669"/>
    <property type="project" value="UniProtKB-EC"/>
</dbReference>
<comment type="catalytic activity">
    <reaction evidence="2">
        <text>a 2'-deoxyribonucleoside 5'-diphosphate + [thioredoxin]-disulfide + H2O = a ribonucleoside 5'-diphosphate + [thioredoxin]-dithiol</text>
        <dbReference type="Rhea" id="RHEA:23252"/>
        <dbReference type="Rhea" id="RHEA-COMP:10698"/>
        <dbReference type="Rhea" id="RHEA-COMP:10700"/>
        <dbReference type="ChEBI" id="CHEBI:15377"/>
        <dbReference type="ChEBI" id="CHEBI:29950"/>
        <dbReference type="ChEBI" id="CHEBI:50058"/>
        <dbReference type="ChEBI" id="CHEBI:57930"/>
        <dbReference type="ChEBI" id="CHEBI:73316"/>
        <dbReference type="EC" id="1.17.4.1"/>
    </reaction>
</comment>
<dbReference type="EC" id="1.17.4.1" evidence="2"/>
<dbReference type="NCBIfam" id="TIGR02506">
    <property type="entry name" value="NrdE_NrdA"/>
    <property type="match status" value="1"/>
</dbReference>
<evidence type="ECO:0000313" key="5">
    <source>
        <dbReference type="EMBL" id="AFR32480.1"/>
    </source>
</evidence>
<dbReference type="InterPro" id="IPR013346">
    <property type="entry name" value="NrdE_NrdA_C"/>
</dbReference>
<dbReference type="OrthoDB" id="2980at10239"/>
<organism evidence="5 6">
    <name type="scientific">Leporid alphaherpesvirus 4</name>
    <dbReference type="NCBI Taxonomy" id="481315"/>
    <lineage>
        <taxon>Viruses</taxon>
        <taxon>Duplodnaviria</taxon>
        <taxon>Heunggongvirae</taxon>
        <taxon>Peploviricota</taxon>
        <taxon>Herviviricetes</taxon>
        <taxon>Herpesvirales</taxon>
        <taxon>Orthoherpesviridae</taxon>
        <taxon>Alphaherpesvirinae</taxon>
        <taxon>Simplexvirus</taxon>
        <taxon>Simplexvirus leporidalpha4</taxon>
    </lineage>
</organism>
<evidence type="ECO:0000259" key="4">
    <source>
        <dbReference type="PROSITE" id="PS00089"/>
    </source>
</evidence>
<dbReference type="PROSITE" id="PS00089">
    <property type="entry name" value="RIBORED_LARGE"/>
    <property type="match status" value="1"/>
</dbReference>
<name>J9QVD4_9ALPH</name>
<dbReference type="InterPro" id="IPR039718">
    <property type="entry name" value="Rrm1"/>
</dbReference>
<dbReference type="RefSeq" id="YP_009230170.1">
    <property type="nucleotide sequence ID" value="NC_029311.1"/>
</dbReference>
<dbReference type="Pfam" id="PF02867">
    <property type="entry name" value="Ribonuc_red_lgC"/>
    <property type="match status" value="1"/>
</dbReference>
<protein>
    <recommendedName>
        <fullName evidence="2">Ribonucleoside-diphosphate reductase</fullName>
        <ecNumber evidence="2">1.17.4.1</ecNumber>
    </recommendedName>
</protein>
<dbReference type="KEGG" id="vg:26887604"/>
<keyword evidence="6" id="KW-1185">Reference proteome</keyword>
<proteinExistence type="inferred from homology"/>